<dbReference type="EMBL" id="BMAT01010033">
    <property type="protein sequence ID" value="GFS18839.1"/>
    <property type="molecule type" value="Genomic_DNA"/>
</dbReference>
<feature type="signal peptide" evidence="1">
    <location>
        <begin position="1"/>
        <end position="15"/>
    </location>
</feature>
<protein>
    <submittedName>
        <fullName evidence="2">BAI1-associated protein 3</fullName>
    </submittedName>
</protein>
<comment type="caution">
    <text evidence="2">The sequence shown here is derived from an EMBL/GenBank/DDBJ whole genome shotgun (WGS) entry which is preliminary data.</text>
</comment>
<proteinExistence type="predicted"/>
<reference evidence="2 3" key="1">
    <citation type="journal article" date="2021" name="Elife">
        <title>Chloroplast acquisition without the gene transfer in kleptoplastic sea slugs, Plakobranchus ocellatus.</title>
        <authorList>
            <person name="Maeda T."/>
            <person name="Takahashi S."/>
            <person name="Yoshida T."/>
            <person name="Shimamura S."/>
            <person name="Takaki Y."/>
            <person name="Nagai Y."/>
            <person name="Toyoda A."/>
            <person name="Suzuki Y."/>
            <person name="Arimoto A."/>
            <person name="Ishii H."/>
            <person name="Satoh N."/>
            <person name="Nishiyama T."/>
            <person name="Hasebe M."/>
            <person name="Maruyama T."/>
            <person name="Minagawa J."/>
            <person name="Obokata J."/>
            <person name="Shigenobu S."/>
        </authorList>
    </citation>
    <scope>NUCLEOTIDE SEQUENCE [LARGE SCALE GENOMIC DNA]</scope>
</reference>
<name>A0AAV4J7U2_9GAST</name>
<sequence>MTIAFSFIAFALLSSSPLTVKKSNVEWYDRVYTNCKAHAKGEEESLQGLIELCNQLNSDIYKAYHNYNVLFEEMTGVHYFQVTYKQMEKALSVDMKKGLEDE</sequence>
<dbReference type="AlphaFoldDB" id="A0AAV4J7U2"/>
<evidence type="ECO:0000313" key="2">
    <source>
        <dbReference type="EMBL" id="GFS18839.1"/>
    </source>
</evidence>
<feature type="chain" id="PRO_5043954924" evidence="1">
    <location>
        <begin position="16"/>
        <end position="102"/>
    </location>
</feature>
<keyword evidence="3" id="KW-1185">Reference proteome</keyword>
<accession>A0AAV4J7U2</accession>
<organism evidence="2 3">
    <name type="scientific">Elysia marginata</name>
    <dbReference type="NCBI Taxonomy" id="1093978"/>
    <lineage>
        <taxon>Eukaryota</taxon>
        <taxon>Metazoa</taxon>
        <taxon>Spiralia</taxon>
        <taxon>Lophotrochozoa</taxon>
        <taxon>Mollusca</taxon>
        <taxon>Gastropoda</taxon>
        <taxon>Heterobranchia</taxon>
        <taxon>Euthyneura</taxon>
        <taxon>Panpulmonata</taxon>
        <taxon>Sacoglossa</taxon>
        <taxon>Placobranchoidea</taxon>
        <taxon>Plakobranchidae</taxon>
        <taxon>Elysia</taxon>
    </lineage>
</organism>
<evidence type="ECO:0000256" key="1">
    <source>
        <dbReference type="SAM" id="SignalP"/>
    </source>
</evidence>
<feature type="non-terminal residue" evidence="2">
    <location>
        <position position="102"/>
    </location>
</feature>
<evidence type="ECO:0000313" key="3">
    <source>
        <dbReference type="Proteomes" id="UP000762676"/>
    </source>
</evidence>
<gene>
    <name evidence="2" type="ORF">ElyMa_005016700</name>
</gene>
<keyword evidence="1" id="KW-0732">Signal</keyword>
<dbReference type="Proteomes" id="UP000762676">
    <property type="component" value="Unassembled WGS sequence"/>
</dbReference>